<name>A0ABP5M147_9ACTN</name>
<evidence type="ECO:0000313" key="3">
    <source>
        <dbReference type="Proteomes" id="UP001422759"/>
    </source>
</evidence>
<gene>
    <name evidence="2" type="ORF">GCM10009760_57030</name>
</gene>
<feature type="region of interest" description="Disordered" evidence="1">
    <location>
        <begin position="1"/>
        <end position="47"/>
    </location>
</feature>
<organism evidence="2 3">
    <name type="scientific">Kitasatospora kazusensis</name>
    <dbReference type="NCBI Taxonomy" id="407974"/>
    <lineage>
        <taxon>Bacteria</taxon>
        <taxon>Bacillati</taxon>
        <taxon>Actinomycetota</taxon>
        <taxon>Actinomycetes</taxon>
        <taxon>Kitasatosporales</taxon>
        <taxon>Streptomycetaceae</taxon>
        <taxon>Kitasatospora</taxon>
    </lineage>
</organism>
<feature type="region of interest" description="Disordered" evidence="1">
    <location>
        <begin position="75"/>
        <end position="131"/>
    </location>
</feature>
<proteinExistence type="predicted"/>
<feature type="compositionally biased region" description="Polar residues" evidence="1">
    <location>
        <begin position="1"/>
        <end position="15"/>
    </location>
</feature>
<sequence length="131" mass="14244">MTTPKPWALTQSAIPSNAVPDRSPDRSPDRFAPVSGSSGGKPVHYRFLTGTNDRTQRRIRMAEYTVTARPNALARPDECTLTVRPNAPVRSGRITPDRAGNPPPHPAGNTGPPRFRAASAPPARFRPARTR</sequence>
<comment type="caution">
    <text evidence="2">The sequence shown here is derived from an EMBL/GenBank/DDBJ whole genome shotgun (WGS) entry which is preliminary data.</text>
</comment>
<keyword evidence="3" id="KW-1185">Reference proteome</keyword>
<dbReference type="EMBL" id="BAAANT010000051">
    <property type="protein sequence ID" value="GAA2156259.1"/>
    <property type="molecule type" value="Genomic_DNA"/>
</dbReference>
<accession>A0ABP5M147</accession>
<protein>
    <submittedName>
        <fullName evidence="2">Uncharacterized protein</fullName>
    </submittedName>
</protein>
<evidence type="ECO:0000256" key="1">
    <source>
        <dbReference type="SAM" id="MobiDB-lite"/>
    </source>
</evidence>
<feature type="compositionally biased region" description="Low complexity" evidence="1">
    <location>
        <begin position="107"/>
        <end position="125"/>
    </location>
</feature>
<dbReference type="Proteomes" id="UP001422759">
    <property type="component" value="Unassembled WGS sequence"/>
</dbReference>
<reference evidence="3" key="1">
    <citation type="journal article" date="2019" name="Int. J. Syst. Evol. Microbiol.">
        <title>The Global Catalogue of Microorganisms (GCM) 10K type strain sequencing project: providing services to taxonomists for standard genome sequencing and annotation.</title>
        <authorList>
            <consortium name="The Broad Institute Genomics Platform"/>
            <consortium name="The Broad Institute Genome Sequencing Center for Infectious Disease"/>
            <person name="Wu L."/>
            <person name="Ma J."/>
        </authorList>
    </citation>
    <scope>NUCLEOTIDE SEQUENCE [LARGE SCALE GENOMIC DNA]</scope>
    <source>
        <strain evidence="3">JCM 14560</strain>
    </source>
</reference>
<evidence type="ECO:0000313" key="2">
    <source>
        <dbReference type="EMBL" id="GAA2156259.1"/>
    </source>
</evidence>